<keyword evidence="3" id="KW-1185">Reference proteome</keyword>
<protein>
    <recommendedName>
        <fullName evidence="1">Ig-like domain-containing protein</fullName>
    </recommendedName>
</protein>
<organism evidence="2 3">
    <name type="scientific">Cichlidogyrus casuarinus</name>
    <dbReference type="NCBI Taxonomy" id="1844966"/>
    <lineage>
        <taxon>Eukaryota</taxon>
        <taxon>Metazoa</taxon>
        <taxon>Spiralia</taxon>
        <taxon>Lophotrochozoa</taxon>
        <taxon>Platyhelminthes</taxon>
        <taxon>Monogenea</taxon>
        <taxon>Monopisthocotylea</taxon>
        <taxon>Dactylogyridea</taxon>
        <taxon>Ancyrocephalidae</taxon>
        <taxon>Cichlidogyrus</taxon>
    </lineage>
</organism>
<dbReference type="AlphaFoldDB" id="A0ABD2PQ93"/>
<dbReference type="Proteomes" id="UP001626550">
    <property type="component" value="Unassembled WGS sequence"/>
</dbReference>
<gene>
    <name evidence="2" type="ORF">Ciccas_012231</name>
</gene>
<evidence type="ECO:0000313" key="2">
    <source>
        <dbReference type="EMBL" id="KAL3309223.1"/>
    </source>
</evidence>
<sequence>FFFTAEPQPTDVQEGQEFRLDCSVQPDNGVHYIWYRLSQETSDRREVVDFKKENGRVVERGHSLIVTHADRRLDDSYYQCRAINGSSNFDIISKPAKVNVFG</sequence>
<evidence type="ECO:0000259" key="1">
    <source>
        <dbReference type="PROSITE" id="PS50835"/>
    </source>
</evidence>
<dbReference type="EMBL" id="JBJKFK010004159">
    <property type="protein sequence ID" value="KAL3309223.1"/>
    <property type="molecule type" value="Genomic_DNA"/>
</dbReference>
<feature type="non-terminal residue" evidence="2">
    <location>
        <position position="1"/>
    </location>
</feature>
<name>A0ABD2PQ93_9PLAT</name>
<dbReference type="InterPro" id="IPR003599">
    <property type="entry name" value="Ig_sub"/>
</dbReference>
<dbReference type="Pfam" id="PF13927">
    <property type="entry name" value="Ig_3"/>
    <property type="match status" value="1"/>
</dbReference>
<accession>A0ABD2PQ93</accession>
<feature type="domain" description="Ig-like" evidence="1">
    <location>
        <begin position="1"/>
        <end position="99"/>
    </location>
</feature>
<dbReference type="PROSITE" id="PS50835">
    <property type="entry name" value="IG_LIKE"/>
    <property type="match status" value="1"/>
</dbReference>
<dbReference type="InterPro" id="IPR007110">
    <property type="entry name" value="Ig-like_dom"/>
</dbReference>
<dbReference type="SMART" id="SM00409">
    <property type="entry name" value="IG"/>
    <property type="match status" value="1"/>
</dbReference>
<proteinExistence type="predicted"/>
<evidence type="ECO:0000313" key="3">
    <source>
        <dbReference type="Proteomes" id="UP001626550"/>
    </source>
</evidence>
<dbReference type="Gene3D" id="2.60.40.10">
    <property type="entry name" value="Immunoglobulins"/>
    <property type="match status" value="1"/>
</dbReference>
<comment type="caution">
    <text evidence="2">The sequence shown here is derived from an EMBL/GenBank/DDBJ whole genome shotgun (WGS) entry which is preliminary data.</text>
</comment>
<reference evidence="2 3" key="1">
    <citation type="submission" date="2024-11" db="EMBL/GenBank/DDBJ databases">
        <title>Adaptive evolution of stress response genes in parasites aligns with host niche diversity.</title>
        <authorList>
            <person name="Hahn C."/>
            <person name="Resl P."/>
        </authorList>
    </citation>
    <scope>NUCLEOTIDE SEQUENCE [LARGE SCALE GENOMIC DNA]</scope>
    <source>
        <strain evidence="2">EGGRZ-B1_66</strain>
        <tissue evidence="2">Body</tissue>
    </source>
</reference>
<dbReference type="InterPro" id="IPR036179">
    <property type="entry name" value="Ig-like_dom_sf"/>
</dbReference>
<dbReference type="SUPFAM" id="SSF48726">
    <property type="entry name" value="Immunoglobulin"/>
    <property type="match status" value="1"/>
</dbReference>
<dbReference type="InterPro" id="IPR013783">
    <property type="entry name" value="Ig-like_fold"/>
</dbReference>